<protein>
    <submittedName>
        <fullName evidence="3">BatA domain-containing protein</fullName>
    </submittedName>
</protein>
<keyword evidence="1" id="KW-1133">Transmembrane helix</keyword>
<reference evidence="3 4" key="1">
    <citation type="journal article" date="2023" name="Microbiol. Resour. Announc.">
        <title>Complete Genome Sequence of Imperialibacter roseus strain P4T.</title>
        <authorList>
            <person name="Tizabi D.R."/>
            <person name="Bachvaroff T."/>
            <person name="Hill R.T."/>
        </authorList>
    </citation>
    <scope>NUCLEOTIDE SEQUENCE [LARGE SCALE GENOMIC DNA]</scope>
    <source>
        <strain evidence="3 4">P4T</strain>
    </source>
</reference>
<keyword evidence="1" id="KW-0812">Transmembrane</keyword>
<feature type="transmembrane region" description="Helical" evidence="1">
    <location>
        <begin position="57"/>
        <end position="79"/>
    </location>
</feature>
<accession>A0ABZ0ITY9</accession>
<dbReference type="InterPro" id="IPR011933">
    <property type="entry name" value="Double_TM_dom"/>
</dbReference>
<keyword evidence="4" id="KW-1185">Reference proteome</keyword>
<sequence length="403" mass="45788">MMQLANPMWLWGLLGLAVPLAIHLLSRKEGKVIKVGSLRHLADSTTRQFQSVKLNELLLLALRSVLLLTVVALLAGLLLRSSASLPKWVVVDRGVEQHNEIGRIIDSLTNNDYELRYLEQGFPLPKDTMSEEQTPNHWFLAEQLGKAKISEAVVFIRAYMYGFKGKRPPKPDHIMWFDVPFKPVSLPVVSVVEGDSIWEVSEQPDEEFTEFTTRSADAKGSITVEMPIKKVVIVSDEEHSYDSKVLETALLVLNDLPGFRMDIQSESATFFSANEEAVVFWLASAAAPALENDFVFMEEATSDDLLVQLSPKQWQLTKRLNKRVVLEDRLIVELSKFFDTELPLMAESDRRTMPEAWRWSKVVPAEVDVDNKTTNYADINQWLVVLLVLTLVIERLVAWRRGQ</sequence>
<organism evidence="3 4">
    <name type="scientific">Imperialibacter roseus</name>
    <dbReference type="NCBI Taxonomy" id="1324217"/>
    <lineage>
        <taxon>Bacteria</taxon>
        <taxon>Pseudomonadati</taxon>
        <taxon>Bacteroidota</taxon>
        <taxon>Cytophagia</taxon>
        <taxon>Cytophagales</taxon>
        <taxon>Flammeovirgaceae</taxon>
        <taxon>Imperialibacter</taxon>
    </lineage>
</organism>
<dbReference type="NCBIfam" id="TIGR02226">
    <property type="entry name" value="two_anch"/>
    <property type="match status" value="1"/>
</dbReference>
<dbReference type="RefSeq" id="WP_317490275.1">
    <property type="nucleotide sequence ID" value="NZ_CP136051.1"/>
</dbReference>
<proteinExistence type="predicted"/>
<gene>
    <name evidence="3" type="ORF">RT717_03075</name>
</gene>
<evidence type="ECO:0000256" key="1">
    <source>
        <dbReference type="SAM" id="Phobius"/>
    </source>
</evidence>
<feature type="transmembrane region" description="Helical" evidence="1">
    <location>
        <begin position="6"/>
        <end position="25"/>
    </location>
</feature>
<evidence type="ECO:0000313" key="4">
    <source>
        <dbReference type="Proteomes" id="UP001302349"/>
    </source>
</evidence>
<feature type="domain" description="Aerotolerance regulator N-terminal" evidence="2">
    <location>
        <begin position="2"/>
        <end position="76"/>
    </location>
</feature>
<dbReference type="EMBL" id="CP136051">
    <property type="protein sequence ID" value="WOK07604.1"/>
    <property type="molecule type" value="Genomic_DNA"/>
</dbReference>
<dbReference type="Pfam" id="PF07584">
    <property type="entry name" value="BatA"/>
    <property type="match status" value="1"/>
</dbReference>
<dbReference type="InterPro" id="IPR024163">
    <property type="entry name" value="Aerotolerance_reg_N"/>
</dbReference>
<dbReference type="PANTHER" id="PTHR37464:SF1">
    <property type="entry name" value="BLL2463 PROTEIN"/>
    <property type="match status" value="1"/>
</dbReference>
<evidence type="ECO:0000313" key="3">
    <source>
        <dbReference type="EMBL" id="WOK07604.1"/>
    </source>
</evidence>
<dbReference type="Proteomes" id="UP001302349">
    <property type="component" value="Chromosome"/>
</dbReference>
<dbReference type="PANTHER" id="PTHR37464">
    <property type="entry name" value="BLL2463 PROTEIN"/>
    <property type="match status" value="1"/>
</dbReference>
<evidence type="ECO:0000259" key="2">
    <source>
        <dbReference type="Pfam" id="PF07584"/>
    </source>
</evidence>
<keyword evidence="1" id="KW-0472">Membrane</keyword>
<name>A0ABZ0ITY9_9BACT</name>